<organism evidence="2 3">
    <name type="scientific">Nitritalea halalkaliphila LW7</name>
    <dbReference type="NCBI Taxonomy" id="1189621"/>
    <lineage>
        <taxon>Bacteria</taxon>
        <taxon>Pseudomonadati</taxon>
        <taxon>Bacteroidota</taxon>
        <taxon>Cytophagia</taxon>
        <taxon>Cytophagales</taxon>
        <taxon>Cyclobacteriaceae</taxon>
        <taxon>Nitritalea</taxon>
    </lineage>
</organism>
<protein>
    <recommendedName>
        <fullName evidence="1">DUF2007 domain-containing protein</fullName>
    </recommendedName>
</protein>
<dbReference type="RefSeq" id="WP_009053302.1">
    <property type="nucleotide sequence ID" value="NZ_AJYA01000002.1"/>
</dbReference>
<evidence type="ECO:0000313" key="2">
    <source>
        <dbReference type="EMBL" id="EIM78753.1"/>
    </source>
</evidence>
<evidence type="ECO:0000313" key="3">
    <source>
        <dbReference type="Proteomes" id="UP000005551"/>
    </source>
</evidence>
<dbReference type="STRING" id="1189621.A3SI_01746"/>
<evidence type="ECO:0000259" key="1">
    <source>
        <dbReference type="Pfam" id="PF09413"/>
    </source>
</evidence>
<dbReference type="Proteomes" id="UP000005551">
    <property type="component" value="Unassembled WGS sequence"/>
</dbReference>
<dbReference type="InterPro" id="IPR018551">
    <property type="entry name" value="DUF2007"/>
</dbReference>
<proteinExistence type="predicted"/>
<dbReference type="AlphaFoldDB" id="I5CAA1"/>
<reference evidence="2 3" key="1">
    <citation type="submission" date="2012-05" db="EMBL/GenBank/DDBJ databases">
        <title>Genome sequence of Nitritalea halalkaliphila LW7.</title>
        <authorList>
            <person name="Jangir P.K."/>
            <person name="Singh A."/>
            <person name="Shivaji S."/>
            <person name="Sharma R."/>
        </authorList>
    </citation>
    <scope>NUCLEOTIDE SEQUENCE [LARGE SCALE GENOMIC DNA]</scope>
    <source>
        <strain evidence="2 3">LW7</strain>
    </source>
</reference>
<dbReference type="EMBL" id="AJYA01000002">
    <property type="protein sequence ID" value="EIM78753.1"/>
    <property type="molecule type" value="Genomic_DNA"/>
</dbReference>
<keyword evidence="3" id="KW-1185">Reference proteome</keyword>
<name>I5CAA1_9BACT</name>
<gene>
    <name evidence="2" type="ORF">A3SI_01746</name>
</gene>
<accession>I5CAA1</accession>
<comment type="caution">
    <text evidence="2">The sequence shown here is derived from an EMBL/GenBank/DDBJ whole genome shotgun (WGS) entry which is preliminary data.</text>
</comment>
<dbReference type="Pfam" id="PF09413">
    <property type="entry name" value="DUF2007"/>
    <property type="match status" value="1"/>
</dbReference>
<feature type="domain" description="DUF2007" evidence="1">
    <location>
        <begin position="3"/>
        <end position="63"/>
    </location>
</feature>
<sequence length="71" mass="8014">MSWKKVFENGSPVRAEIVKSILLEHEIPAVVLNKQESVYKIHGYYEVLVPAGEVMKALNIVANEVRFESEG</sequence>
<dbReference type="OrthoDB" id="1467917at2"/>